<dbReference type="Pfam" id="PF13349">
    <property type="entry name" value="DUF4097"/>
    <property type="match status" value="1"/>
</dbReference>
<evidence type="ECO:0000259" key="3">
    <source>
        <dbReference type="Pfam" id="PF13349"/>
    </source>
</evidence>
<feature type="domain" description="DUF4097" evidence="3">
    <location>
        <begin position="278"/>
        <end position="409"/>
    </location>
</feature>
<evidence type="ECO:0000256" key="1">
    <source>
        <dbReference type="SAM" id="MobiDB-lite"/>
    </source>
</evidence>
<reference evidence="4 5" key="1">
    <citation type="submission" date="2016-04" db="EMBL/GenBank/DDBJ databases">
        <title>Genome analyses suggest a sexual origin of heterokaryosis in a supposedly ancient asexual fungus.</title>
        <authorList>
            <person name="Ropars J."/>
            <person name="Sedzielewska K."/>
            <person name="Noel J."/>
            <person name="Charron P."/>
            <person name="Farinelli L."/>
            <person name="Marton T."/>
            <person name="Kruger M."/>
            <person name="Pelin A."/>
            <person name="Brachmann A."/>
            <person name="Corradi N."/>
        </authorList>
    </citation>
    <scope>NUCLEOTIDE SEQUENCE [LARGE SCALE GENOMIC DNA]</scope>
    <source>
        <strain evidence="4 5">C2</strain>
    </source>
</reference>
<feature type="region of interest" description="Disordered" evidence="1">
    <location>
        <begin position="1"/>
        <end position="38"/>
    </location>
</feature>
<evidence type="ECO:0000313" key="5">
    <source>
        <dbReference type="Proteomes" id="UP000233469"/>
    </source>
</evidence>
<keyword evidence="2" id="KW-1133">Transmembrane helix</keyword>
<accession>A0A2N1NSC7</accession>
<evidence type="ECO:0000256" key="2">
    <source>
        <dbReference type="SAM" id="Phobius"/>
    </source>
</evidence>
<dbReference type="EMBL" id="LLXL01000163">
    <property type="protein sequence ID" value="PKK76812.1"/>
    <property type="molecule type" value="Genomic_DNA"/>
</dbReference>
<dbReference type="InterPro" id="IPR025164">
    <property type="entry name" value="Toastrack_DUF4097"/>
</dbReference>
<proteinExistence type="predicted"/>
<dbReference type="AlphaFoldDB" id="A0A2N1NSC7"/>
<feature type="compositionally biased region" description="Low complexity" evidence="1">
    <location>
        <begin position="17"/>
        <end position="37"/>
    </location>
</feature>
<organism evidence="4 5">
    <name type="scientific">Rhizophagus irregularis</name>
    <dbReference type="NCBI Taxonomy" id="588596"/>
    <lineage>
        <taxon>Eukaryota</taxon>
        <taxon>Fungi</taxon>
        <taxon>Fungi incertae sedis</taxon>
        <taxon>Mucoromycota</taxon>
        <taxon>Glomeromycotina</taxon>
        <taxon>Glomeromycetes</taxon>
        <taxon>Glomerales</taxon>
        <taxon>Glomeraceae</taxon>
        <taxon>Rhizophagus</taxon>
    </lineage>
</organism>
<keyword evidence="2" id="KW-0812">Transmembrane</keyword>
<dbReference type="VEuPathDB" id="FungiDB:RhiirFUN_017205"/>
<comment type="caution">
    <text evidence="4">The sequence shown here is derived from an EMBL/GenBank/DDBJ whole genome shotgun (WGS) entry which is preliminary data.</text>
</comment>
<dbReference type="VEuPathDB" id="FungiDB:FUN_013876"/>
<protein>
    <recommendedName>
        <fullName evidence="3">DUF4097 domain-containing protein</fullName>
    </recommendedName>
</protein>
<keyword evidence="2" id="KW-0472">Membrane</keyword>
<dbReference type="VEuPathDB" id="FungiDB:RhiirA1_419296"/>
<reference evidence="4 5" key="2">
    <citation type="submission" date="2017-10" db="EMBL/GenBank/DDBJ databases">
        <title>Extensive intraspecific genome diversity in a model arbuscular mycorrhizal fungus.</title>
        <authorList>
            <person name="Chen E.C.H."/>
            <person name="Morin E."/>
            <person name="Baudet D."/>
            <person name="Noel J."/>
            <person name="Ndikumana S."/>
            <person name="Charron P."/>
            <person name="St-Onge C."/>
            <person name="Giorgi J."/>
            <person name="Grigoriev I.V."/>
            <person name="Roux C."/>
            <person name="Martin F.M."/>
            <person name="Corradi N."/>
        </authorList>
    </citation>
    <scope>NUCLEOTIDE SEQUENCE [LARGE SCALE GENOMIC DNA]</scope>
    <source>
        <strain evidence="4 5">C2</strain>
    </source>
</reference>
<evidence type="ECO:0000313" key="4">
    <source>
        <dbReference type="EMBL" id="PKK76812.1"/>
    </source>
</evidence>
<gene>
    <name evidence="4" type="ORF">RhiirC2_733352</name>
</gene>
<dbReference type="Proteomes" id="UP000233469">
    <property type="component" value="Unassembled WGS sequence"/>
</dbReference>
<sequence length="411" mass="44848">MSNPNNPNNPFSPYLTEENNNNNNNNNNDNENQNNNEKNNDISKILEEGTATAIPPPAYNEIERPQPTQAGFDYPSYPPPPFQASEMPVGENNYSTIVHSERRGRRAACCCAGNSKRNKTCNCGWMIVLIIFIILGVLSIINNNACNNISLGANPERFSFDTSTSTIFRVNTDEARVRRGEIRIFQQNVNGDGKTVDIEVYTGATGITPKIESSSIGGGIFELKISQIGFSIFNIPPRCMKSQINVYLPQQIGGTLAPNTIQVKNQDITMVGNDIPYQQDINLITSDGDVMLNGIRAQTLNIRTDDGDIVGSITSISNELNILTDDGDLSLILGNAQTPFTSKFTITTDDGDVELKFDGNSFSGNYSIRTNDGSIQIDNTRFGNQVVGATSINNGGDLKIITDNGDVDIKL</sequence>
<feature type="region of interest" description="Disordered" evidence="1">
    <location>
        <begin position="53"/>
        <end position="73"/>
    </location>
</feature>
<name>A0A2N1NSC7_9GLOM</name>
<feature type="transmembrane region" description="Helical" evidence="2">
    <location>
        <begin position="123"/>
        <end position="141"/>
    </location>
</feature>